<accession>A0A9D3WAD1</accession>
<dbReference type="Proteomes" id="UP000828251">
    <property type="component" value="Unassembled WGS sequence"/>
</dbReference>
<protein>
    <submittedName>
        <fullName evidence="2">Uncharacterized protein</fullName>
    </submittedName>
</protein>
<dbReference type="EMBL" id="JAIQCV010000003">
    <property type="protein sequence ID" value="KAH1114700.1"/>
    <property type="molecule type" value="Genomic_DNA"/>
</dbReference>
<sequence length="75" mass="8124">MTLAPAIGHYGGRRSSVTESPSTVIEKLKSHWNSIFIEIDKPQSPTAVRYENDGTEPSCGGTEVDVEARWGSSDS</sequence>
<feature type="region of interest" description="Disordered" evidence="1">
    <location>
        <begin position="46"/>
        <end position="75"/>
    </location>
</feature>
<evidence type="ECO:0000313" key="3">
    <source>
        <dbReference type="Proteomes" id="UP000828251"/>
    </source>
</evidence>
<feature type="region of interest" description="Disordered" evidence="1">
    <location>
        <begin position="1"/>
        <end position="21"/>
    </location>
</feature>
<comment type="caution">
    <text evidence="2">The sequence shown here is derived from an EMBL/GenBank/DDBJ whole genome shotgun (WGS) entry which is preliminary data.</text>
</comment>
<dbReference type="AlphaFoldDB" id="A0A9D3WAD1"/>
<keyword evidence="3" id="KW-1185">Reference proteome</keyword>
<evidence type="ECO:0000256" key="1">
    <source>
        <dbReference type="SAM" id="MobiDB-lite"/>
    </source>
</evidence>
<reference evidence="2 3" key="1">
    <citation type="journal article" date="2021" name="Plant Biotechnol. J.">
        <title>Multi-omics assisted identification of the key and species-specific regulatory components of drought-tolerant mechanisms in Gossypium stocksii.</title>
        <authorList>
            <person name="Yu D."/>
            <person name="Ke L."/>
            <person name="Zhang D."/>
            <person name="Wu Y."/>
            <person name="Sun Y."/>
            <person name="Mei J."/>
            <person name="Sun J."/>
            <person name="Sun Y."/>
        </authorList>
    </citation>
    <scope>NUCLEOTIDE SEQUENCE [LARGE SCALE GENOMIC DNA]</scope>
    <source>
        <strain evidence="3">cv. E1</strain>
        <tissue evidence="2">Leaf</tissue>
    </source>
</reference>
<gene>
    <name evidence="2" type="ORF">J1N35_008078</name>
</gene>
<evidence type="ECO:0000313" key="2">
    <source>
        <dbReference type="EMBL" id="KAH1114700.1"/>
    </source>
</evidence>
<name>A0A9D3WAD1_9ROSI</name>
<organism evidence="2 3">
    <name type="scientific">Gossypium stocksii</name>
    <dbReference type="NCBI Taxonomy" id="47602"/>
    <lineage>
        <taxon>Eukaryota</taxon>
        <taxon>Viridiplantae</taxon>
        <taxon>Streptophyta</taxon>
        <taxon>Embryophyta</taxon>
        <taxon>Tracheophyta</taxon>
        <taxon>Spermatophyta</taxon>
        <taxon>Magnoliopsida</taxon>
        <taxon>eudicotyledons</taxon>
        <taxon>Gunneridae</taxon>
        <taxon>Pentapetalae</taxon>
        <taxon>rosids</taxon>
        <taxon>malvids</taxon>
        <taxon>Malvales</taxon>
        <taxon>Malvaceae</taxon>
        <taxon>Malvoideae</taxon>
        <taxon>Gossypium</taxon>
    </lineage>
</organism>
<proteinExistence type="predicted"/>